<organism evidence="1 2">
    <name type="scientific">Fusarium sarcochroum</name>
    <dbReference type="NCBI Taxonomy" id="1208366"/>
    <lineage>
        <taxon>Eukaryota</taxon>
        <taxon>Fungi</taxon>
        <taxon>Dikarya</taxon>
        <taxon>Ascomycota</taxon>
        <taxon>Pezizomycotina</taxon>
        <taxon>Sordariomycetes</taxon>
        <taxon>Hypocreomycetidae</taxon>
        <taxon>Hypocreales</taxon>
        <taxon>Nectriaceae</taxon>
        <taxon>Fusarium</taxon>
        <taxon>Fusarium lateritium species complex</taxon>
    </lineage>
</organism>
<dbReference type="Proteomes" id="UP000622797">
    <property type="component" value="Unassembled WGS sequence"/>
</dbReference>
<reference evidence="1" key="1">
    <citation type="journal article" date="2020" name="BMC Genomics">
        <title>Correction to: Identification and distribution of gene clusters required for synthesis of sphingolipid metabolism inhibitors in diverse species of the filamentous fungus Fusarium.</title>
        <authorList>
            <person name="Kim H.S."/>
            <person name="Lohmar J.M."/>
            <person name="Busman M."/>
            <person name="Brown D.W."/>
            <person name="Naumann T.A."/>
            <person name="Divon H.H."/>
            <person name="Lysoe E."/>
            <person name="Uhlig S."/>
            <person name="Proctor R.H."/>
        </authorList>
    </citation>
    <scope>NUCLEOTIDE SEQUENCE</scope>
    <source>
        <strain evidence="1">NRRL 20472</strain>
    </source>
</reference>
<reference evidence="1" key="2">
    <citation type="submission" date="2020-05" db="EMBL/GenBank/DDBJ databases">
        <authorList>
            <person name="Kim H.-S."/>
            <person name="Proctor R.H."/>
            <person name="Brown D.W."/>
        </authorList>
    </citation>
    <scope>NUCLEOTIDE SEQUENCE</scope>
    <source>
        <strain evidence="1">NRRL 20472</strain>
    </source>
</reference>
<dbReference type="OrthoDB" id="2123952at2759"/>
<name>A0A8H4UB63_9HYPO</name>
<protein>
    <submittedName>
        <fullName evidence="1">Uncharacterized protein</fullName>
    </submittedName>
</protein>
<dbReference type="EMBL" id="JABEXW010000044">
    <property type="protein sequence ID" value="KAF4972852.1"/>
    <property type="molecule type" value="Genomic_DNA"/>
</dbReference>
<keyword evidence="2" id="KW-1185">Reference proteome</keyword>
<gene>
    <name evidence="1" type="ORF">FSARC_678</name>
</gene>
<accession>A0A8H4UB63</accession>
<evidence type="ECO:0000313" key="2">
    <source>
        <dbReference type="Proteomes" id="UP000622797"/>
    </source>
</evidence>
<evidence type="ECO:0000313" key="1">
    <source>
        <dbReference type="EMBL" id="KAF4972852.1"/>
    </source>
</evidence>
<proteinExistence type="predicted"/>
<sequence length="152" mass="17659">MLIARAHGWNERRVTGLRDYGRGTRALQLQSDWAAIVGQARDYMILFEQVCFKHKWLRWVASCPYTSGMVLLMVNNLHDLRYAEFQKDSERINKALLWFNEVKKEMSSKEVDVVEDICHEVIQTMKRRRAGGIAMRNGTDWSAGFLNCSGPY</sequence>
<dbReference type="AlphaFoldDB" id="A0A8H4UB63"/>
<comment type="caution">
    <text evidence="1">The sequence shown here is derived from an EMBL/GenBank/DDBJ whole genome shotgun (WGS) entry which is preliminary data.</text>
</comment>